<dbReference type="InterPro" id="IPR007038">
    <property type="entry name" value="HupE_UreJ"/>
</dbReference>
<accession>A0A0J1H883</accession>
<keyword evidence="4" id="KW-1185">Reference proteome</keyword>
<dbReference type="EMBL" id="LDOU01000015">
    <property type="protein sequence ID" value="KLV07934.1"/>
    <property type="molecule type" value="Genomic_DNA"/>
</dbReference>
<reference evidence="3 4" key="1">
    <citation type="submission" date="2015-05" db="EMBL/GenBank/DDBJ databases">
        <title>Photobacterium galathea sp. nov.</title>
        <authorList>
            <person name="Machado H."/>
            <person name="Gram L."/>
        </authorList>
    </citation>
    <scope>NUCLEOTIDE SEQUENCE [LARGE SCALE GENOMIC DNA]</scope>
    <source>
        <strain evidence="3 4">DSM 22954</strain>
    </source>
</reference>
<feature type="chain" id="PRO_5005252437" evidence="2">
    <location>
        <begin position="27"/>
        <end position="200"/>
    </location>
</feature>
<feature type="signal peptide" evidence="2">
    <location>
        <begin position="1"/>
        <end position="26"/>
    </location>
</feature>
<comment type="caution">
    <text evidence="3">The sequence shown here is derived from an EMBL/GenBank/DDBJ whole genome shotgun (WGS) entry which is preliminary data.</text>
</comment>
<feature type="transmembrane region" description="Helical" evidence="1">
    <location>
        <begin position="94"/>
        <end position="111"/>
    </location>
</feature>
<name>A0A0J1H883_9GAMM</name>
<keyword evidence="2" id="KW-0732">Signal</keyword>
<keyword evidence="1" id="KW-0472">Membrane</keyword>
<evidence type="ECO:0000313" key="4">
    <source>
        <dbReference type="Proteomes" id="UP000035909"/>
    </source>
</evidence>
<feature type="transmembrane region" description="Helical" evidence="1">
    <location>
        <begin position="147"/>
        <end position="171"/>
    </location>
</feature>
<protein>
    <submittedName>
        <fullName evidence="3">Ni/Fe hydrogenase</fullName>
    </submittedName>
</protein>
<feature type="transmembrane region" description="Helical" evidence="1">
    <location>
        <begin position="42"/>
        <end position="61"/>
    </location>
</feature>
<evidence type="ECO:0000256" key="2">
    <source>
        <dbReference type="SAM" id="SignalP"/>
    </source>
</evidence>
<dbReference type="RefSeq" id="WP_047885827.1">
    <property type="nucleotide sequence ID" value="NZ_LDOU01000015.1"/>
</dbReference>
<dbReference type="Proteomes" id="UP000035909">
    <property type="component" value="Unassembled WGS sequence"/>
</dbReference>
<feature type="transmembrane region" description="Helical" evidence="1">
    <location>
        <begin position="178"/>
        <end position="199"/>
    </location>
</feature>
<keyword evidence="1" id="KW-1133">Transmembrane helix</keyword>
<feature type="transmembrane region" description="Helical" evidence="1">
    <location>
        <begin position="68"/>
        <end position="88"/>
    </location>
</feature>
<keyword evidence="1" id="KW-0812">Transmembrane</keyword>
<proteinExistence type="predicted"/>
<sequence>MRQAYHRQLLLSGIALSVLISPIAQAHVQGNPAAGFVTGLGHPWSGLDHILVMIAVGIWGAQLGRPAVWLLPVAFPMMMAFGGFIGLLELPFPSVEVGISLSAIVLGFMVLMEAKANMKFIVALVGFFALFHGYAHGTELPKGQNGLLYSIGFVVGTGTLHCVGISLGLLHRFNSGKLILRGAGSVVMVMGGVFLWQALL</sequence>
<organism evidence="3 4">
    <name type="scientific">Photobacterium ganghwense</name>
    <dbReference type="NCBI Taxonomy" id="320778"/>
    <lineage>
        <taxon>Bacteria</taxon>
        <taxon>Pseudomonadati</taxon>
        <taxon>Pseudomonadota</taxon>
        <taxon>Gammaproteobacteria</taxon>
        <taxon>Vibrionales</taxon>
        <taxon>Vibrionaceae</taxon>
        <taxon>Photobacterium</taxon>
    </lineage>
</organism>
<dbReference type="PIRSF" id="PIRSF016919">
    <property type="entry name" value="HupE_UreJ"/>
    <property type="match status" value="1"/>
</dbReference>
<evidence type="ECO:0000313" key="3">
    <source>
        <dbReference type="EMBL" id="KLV07934.1"/>
    </source>
</evidence>
<gene>
    <name evidence="3" type="ORF">ABT57_13855</name>
</gene>
<dbReference type="STRING" id="320778.ABT57_13855"/>
<dbReference type="OrthoDB" id="9808192at2"/>
<dbReference type="PATRIC" id="fig|320778.3.peg.3017"/>
<feature type="transmembrane region" description="Helical" evidence="1">
    <location>
        <begin position="118"/>
        <end position="135"/>
    </location>
</feature>
<dbReference type="AlphaFoldDB" id="A0A0J1H883"/>
<dbReference type="Pfam" id="PF04955">
    <property type="entry name" value="HupE_UreJ"/>
    <property type="match status" value="1"/>
</dbReference>
<evidence type="ECO:0000256" key="1">
    <source>
        <dbReference type="SAM" id="Phobius"/>
    </source>
</evidence>